<dbReference type="PROSITE" id="PS50878">
    <property type="entry name" value="RT_POL"/>
    <property type="match status" value="1"/>
</dbReference>
<feature type="compositionally biased region" description="Low complexity" evidence="1">
    <location>
        <begin position="379"/>
        <end position="391"/>
    </location>
</feature>
<accession>A0A183CIN3</accession>
<evidence type="ECO:0000256" key="1">
    <source>
        <dbReference type="SAM" id="MobiDB-lite"/>
    </source>
</evidence>
<dbReference type="InterPro" id="IPR043502">
    <property type="entry name" value="DNA/RNA_pol_sf"/>
</dbReference>
<proteinExistence type="predicted"/>
<dbReference type="WBParaSite" id="GPLIN_001273900">
    <property type="protein sequence ID" value="GPLIN_001273900"/>
    <property type="gene ID" value="GPLIN_001273900"/>
</dbReference>
<name>A0A183CIN3_GLOPA</name>
<organism evidence="3 4">
    <name type="scientific">Globodera pallida</name>
    <name type="common">Potato cyst nematode worm</name>
    <name type="synonym">Heterodera pallida</name>
    <dbReference type="NCBI Taxonomy" id="36090"/>
    <lineage>
        <taxon>Eukaryota</taxon>
        <taxon>Metazoa</taxon>
        <taxon>Ecdysozoa</taxon>
        <taxon>Nematoda</taxon>
        <taxon>Chromadorea</taxon>
        <taxon>Rhabditida</taxon>
        <taxon>Tylenchina</taxon>
        <taxon>Tylenchomorpha</taxon>
        <taxon>Tylenchoidea</taxon>
        <taxon>Heteroderidae</taxon>
        <taxon>Heteroderinae</taxon>
        <taxon>Globodera</taxon>
    </lineage>
</organism>
<dbReference type="Pfam" id="PF00078">
    <property type="entry name" value="RVT_1"/>
    <property type="match status" value="1"/>
</dbReference>
<evidence type="ECO:0000313" key="4">
    <source>
        <dbReference type="WBParaSite" id="GPLIN_001273900"/>
    </source>
</evidence>
<feature type="compositionally biased region" description="Polar residues" evidence="1">
    <location>
        <begin position="240"/>
        <end position="260"/>
    </location>
</feature>
<dbReference type="CDD" id="cd01650">
    <property type="entry name" value="RT_nLTR_like"/>
    <property type="match status" value="1"/>
</dbReference>
<feature type="domain" description="Reverse transcriptase" evidence="2">
    <location>
        <begin position="527"/>
        <end position="804"/>
    </location>
</feature>
<feature type="compositionally biased region" description="Basic and acidic residues" evidence="1">
    <location>
        <begin position="1"/>
        <end position="10"/>
    </location>
</feature>
<dbReference type="PANTHER" id="PTHR19446">
    <property type="entry name" value="REVERSE TRANSCRIPTASES"/>
    <property type="match status" value="1"/>
</dbReference>
<keyword evidence="3" id="KW-1185">Reference proteome</keyword>
<sequence>MVTTRKRECTRATAAAQDVRGQRGEEEEERIDVNAAEQSPDIQIIVGELQREGGEGQGGEADENTGNLVLEDGDAVAPIDYTLGVPLLDTIGESFHCRLCAPIPKIFKRHGDLSKHLKRYHPGQRIVFKCNSCQAIFDTVKKCKGHQQKTPACRDASAANEERPQMPAAATNAAVVHRSFFHQRHPNPQPFQRTRPPTPPALPTNRARISVPRRPPPPLGSSSSSIAELSSDTSIVGPASDNTSSEPSFNRRSISTQTARPTVGPAINEHRARQLPSEIPDSPILRRISSLSAEFIELGQRPSQLTASAQRPPLPMNASPILAPVPRFIITPPKTDAQKRWLEVLNADITAVELEACLLELVKDVRAKAKIVLKDPPRRQQGGNNQNRVQNAHGRRRNALNAAEEPGFDAAEASRIQKLYRQCRPRAYREITEQTSPFCQIDGNDLHEHFTRVFGPSAPMPAETPEEIPGQEPPMDNNPLAAPFSPKEVWERLKRCSNTAPGPDGIRYAVWKKYDPGAHVLSAVFNVAQRLKHVPSSWNKSITVLLHKKGDRQEVSNWRPISLSDTIGKLHSSVLANRLATWAIANDRISTSQKGFMPVDGCAEHNFVLQSIIQDAKRAKRHCSVAWLDLTNAFGSIPHQTIFTALRWSGLSETSISIIRRLYASSYTQIRHSNGLTPEILIRAGVKQGCPLSPIIFNLGLEPIIRAIRCQGVGYKLHGSQTSVLAYADDLALVAESAAELQRMLDVTSKVATWEGLSFNARKCATLDLNGKRKDALNTEFSVQNAHPPVLTIEQFYDHLGVPTGYGVAQSANKVLERMNNHVQKINTSLLAPWQKFDAVNTFVLPCIGFHLKNGVVQKTPLNALDKKIRDFGKKWLNLPQRASVEPLYTSHAMGGMGLTPLNLLADISQLVHAYRLITSRDLSSLSMDLLKTVVYKRIRQAPRPDQISDYLNGSMKGVFRQFESTDTPSAWTRLRQATARLSTKLRIGWKWSAVENRLLLQLNNEQLNPKTAEYCLRAAIREFYRLRLLAKPDQGKVFAVTSAATASNHFMQAGNFTRFADWRFIHRARLDCVPLNATRRFGHGDKRCRRCHDGQLETLPHVLCHCWPHLGKGITRRHNAILDRLVKAFKPPPSTITRVNQTVPGFNEAIRPDLLAVDEEKKTVLIIDVAMPFENRYEAFERCRQGKRQKYEALADHYRLQGFEVLLEAFIVGPLGGWDPHNEFVLNQLKIGQHYRRLMRKLMVSDAIRWSRDIYIEHITGVPQFNDDGNVNRNQQRRND</sequence>
<dbReference type="SUPFAM" id="SSF56672">
    <property type="entry name" value="DNA/RNA polymerases"/>
    <property type="match status" value="1"/>
</dbReference>
<feature type="region of interest" description="Disordered" evidence="1">
    <location>
        <begin position="183"/>
        <end position="260"/>
    </location>
</feature>
<evidence type="ECO:0000259" key="2">
    <source>
        <dbReference type="PROSITE" id="PS50878"/>
    </source>
</evidence>
<dbReference type="Proteomes" id="UP000050741">
    <property type="component" value="Unassembled WGS sequence"/>
</dbReference>
<feature type="compositionally biased region" description="Low complexity" evidence="1">
    <location>
        <begin position="203"/>
        <end position="212"/>
    </location>
</feature>
<feature type="region of interest" description="Disordered" evidence="1">
    <location>
        <begin position="373"/>
        <end position="394"/>
    </location>
</feature>
<reference evidence="4" key="2">
    <citation type="submission" date="2016-06" db="UniProtKB">
        <authorList>
            <consortium name="WormBaseParasite"/>
        </authorList>
    </citation>
    <scope>IDENTIFICATION</scope>
</reference>
<feature type="region of interest" description="Disordered" evidence="1">
    <location>
        <begin position="1"/>
        <end position="37"/>
    </location>
</feature>
<protein>
    <submittedName>
        <fullName evidence="4">Reverse transcriptase domain-containing protein</fullName>
    </submittedName>
</protein>
<evidence type="ECO:0000313" key="3">
    <source>
        <dbReference type="Proteomes" id="UP000050741"/>
    </source>
</evidence>
<feature type="compositionally biased region" description="Low complexity" evidence="1">
    <location>
        <begin position="220"/>
        <end position="231"/>
    </location>
</feature>
<dbReference type="InterPro" id="IPR000477">
    <property type="entry name" value="RT_dom"/>
</dbReference>
<reference evidence="3" key="1">
    <citation type="submission" date="2014-05" db="EMBL/GenBank/DDBJ databases">
        <title>The genome and life-stage specific transcriptomes of Globodera pallida elucidate key aspects of plant parasitism by a cyst nematode.</title>
        <authorList>
            <person name="Cotton J.A."/>
            <person name="Lilley C.J."/>
            <person name="Jones L.M."/>
            <person name="Kikuchi T."/>
            <person name="Reid A.J."/>
            <person name="Thorpe P."/>
            <person name="Tsai I.J."/>
            <person name="Beasley H."/>
            <person name="Blok V."/>
            <person name="Cock P.J.A."/>
            <person name="Van den Akker S.E."/>
            <person name="Holroyd N."/>
            <person name="Hunt M."/>
            <person name="Mantelin S."/>
            <person name="Naghra H."/>
            <person name="Pain A."/>
            <person name="Palomares-Rius J.E."/>
            <person name="Zarowiecki M."/>
            <person name="Berriman M."/>
            <person name="Jones J.T."/>
            <person name="Urwin P.E."/>
        </authorList>
    </citation>
    <scope>NUCLEOTIDE SEQUENCE [LARGE SCALE GENOMIC DNA]</scope>
    <source>
        <strain evidence="3">Lindley</strain>
    </source>
</reference>